<accession>A0AAJ7TAY2</accession>
<dbReference type="GO" id="GO:0005794">
    <property type="term" value="C:Golgi apparatus"/>
    <property type="evidence" value="ECO:0007669"/>
    <property type="project" value="UniProtKB-SubCell"/>
</dbReference>
<keyword evidence="4" id="KW-0333">Golgi apparatus</keyword>
<dbReference type="Proteomes" id="UP001318040">
    <property type="component" value="Chromosome 20"/>
</dbReference>
<keyword evidence="5" id="KW-0472">Membrane</keyword>
<reference evidence="8" key="1">
    <citation type="submission" date="2025-08" db="UniProtKB">
        <authorList>
            <consortium name="RefSeq"/>
        </authorList>
    </citation>
    <scope>IDENTIFICATION</scope>
    <source>
        <tissue evidence="8">Sperm</tissue>
    </source>
</reference>
<feature type="region of interest" description="Disordered" evidence="6">
    <location>
        <begin position="185"/>
        <end position="221"/>
    </location>
</feature>
<proteinExistence type="inferred from homology"/>
<protein>
    <submittedName>
        <fullName evidence="8">Uncharacterized protein LOC116944209 isoform X2</fullName>
    </submittedName>
</protein>
<feature type="region of interest" description="Disordered" evidence="6">
    <location>
        <begin position="116"/>
        <end position="152"/>
    </location>
</feature>
<gene>
    <name evidence="8" type="primary">LOC116944209</name>
</gene>
<comment type="subcellular location">
    <subcellularLocation>
        <location evidence="1">Endomembrane system</location>
    </subcellularLocation>
    <subcellularLocation>
        <location evidence="2">Golgi apparatus</location>
    </subcellularLocation>
</comment>
<organism evidence="7 8">
    <name type="scientific">Petromyzon marinus</name>
    <name type="common">Sea lamprey</name>
    <dbReference type="NCBI Taxonomy" id="7757"/>
    <lineage>
        <taxon>Eukaryota</taxon>
        <taxon>Metazoa</taxon>
        <taxon>Chordata</taxon>
        <taxon>Craniata</taxon>
        <taxon>Vertebrata</taxon>
        <taxon>Cyclostomata</taxon>
        <taxon>Hyperoartia</taxon>
        <taxon>Petromyzontiformes</taxon>
        <taxon>Petromyzontidae</taxon>
        <taxon>Petromyzon</taxon>
    </lineage>
</organism>
<dbReference type="CTD" id="729085"/>
<dbReference type="AlphaFoldDB" id="A0AAJ7TAY2"/>
<keyword evidence="7" id="KW-1185">Reference proteome</keyword>
<dbReference type="PANTHER" id="PTHR15905:SF5">
    <property type="entry name" value="GOLGI-ASSOCIATED KINASE 1A"/>
    <property type="match status" value="1"/>
</dbReference>
<comment type="similarity">
    <text evidence="3">Belongs to the GASK family.</text>
</comment>
<evidence type="ECO:0000313" key="7">
    <source>
        <dbReference type="Proteomes" id="UP001318040"/>
    </source>
</evidence>
<dbReference type="PANTHER" id="PTHR15905">
    <property type="entry name" value="GOLGI-ASSOCIATED KINASE 1B-RELATED"/>
    <property type="match status" value="1"/>
</dbReference>
<evidence type="ECO:0000256" key="4">
    <source>
        <dbReference type="ARBA" id="ARBA00023034"/>
    </source>
</evidence>
<sequence length="481" mass="50529">MRLKRRRRLLCLACVLTALVLVNIIASLPGGKPRAQRPLARGERERPPRHRGGVALGAGAERQGGGHAEVLTERRPGRTHDGSRPRAVRGGRQRFGDDSSDEWLAVDPARRDEAKAAERSAAGDAVVNGRAAEASRKRRAGRVDGANEAQEESSLVELIKGQGGWLGELGGKWLAGRFGLFHAGREPGPPLKGPGERRAPRNVPRIPSKAAPEPGSVPAPVPDPRRCAALGLAFDGSSDGGPPDAPAPPPWLSREDLRILNLLSGGAVRRKETLPGHGAVLRLTMGAAGGSASAGPLPPVEAGRDYCAEGACALAKRTGDSYEVLAFHLDRVLGLGRAPPAVSRRLDSWLLPYRFTNGTARPLIWWVPDILRLSDGASEEGDDQNSFRLTWPQYQAVLRGECHGSPGGGGGAAKGDGAGGGGGGAAGVSCPPVSRAEWGRLALFDFLLQPSDALPGKYSAPFSFAPAVLFFDALSRVAMPL</sequence>
<evidence type="ECO:0000256" key="3">
    <source>
        <dbReference type="ARBA" id="ARBA00007691"/>
    </source>
</evidence>
<evidence type="ECO:0000256" key="2">
    <source>
        <dbReference type="ARBA" id="ARBA00004555"/>
    </source>
</evidence>
<dbReference type="RefSeq" id="XP_032813615.1">
    <property type="nucleotide sequence ID" value="XM_032957724.1"/>
</dbReference>
<evidence type="ECO:0000256" key="6">
    <source>
        <dbReference type="SAM" id="MobiDB-lite"/>
    </source>
</evidence>
<evidence type="ECO:0000256" key="1">
    <source>
        <dbReference type="ARBA" id="ARBA00004308"/>
    </source>
</evidence>
<feature type="compositionally biased region" description="Basic and acidic residues" evidence="6">
    <location>
        <begin position="70"/>
        <end position="84"/>
    </location>
</feature>
<dbReference type="InterPro" id="IPR029207">
    <property type="entry name" value="FAM198"/>
</dbReference>
<dbReference type="Pfam" id="PF15051">
    <property type="entry name" value="FAM198"/>
    <property type="match status" value="1"/>
</dbReference>
<evidence type="ECO:0000313" key="8">
    <source>
        <dbReference type="RefSeq" id="XP_032813615.1"/>
    </source>
</evidence>
<evidence type="ECO:0000256" key="5">
    <source>
        <dbReference type="ARBA" id="ARBA00023136"/>
    </source>
</evidence>
<feature type="region of interest" description="Disordered" evidence="6">
    <location>
        <begin position="31"/>
        <end position="101"/>
    </location>
</feature>
<name>A0AAJ7TAY2_PETMA</name>
<feature type="region of interest" description="Disordered" evidence="6">
    <location>
        <begin position="405"/>
        <end position="426"/>
    </location>
</feature>